<evidence type="ECO:0000256" key="2">
    <source>
        <dbReference type="SAM" id="Phobius"/>
    </source>
</evidence>
<feature type="compositionally biased region" description="Pro residues" evidence="1">
    <location>
        <begin position="35"/>
        <end position="62"/>
    </location>
</feature>
<keyword evidence="2" id="KW-0812">Transmembrane</keyword>
<proteinExistence type="predicted"/>
<name>A0A6V8L1R0_9ACTN</name>
<feature type="compositionally biased region" description="Pro residues" evidence="1">
    <location>
        <begin position="108"/>
        <end position="117"/>
    </location>
</feature>
<feature type="region of interest" description="Disordered" evidence="1">
    <location>
        <begin position="98"/>
        <end position="128"/>
    </location>
</feature>
<feature type="compositionally biased region" description="Low complexity" evidence="1">
    <location>
        <begin position="149"/>
        <end position="162"/>
    </location>
</feature>
<feature type="region of interest" description="Disordered" evidence="1">
    <location>
        <begin position="318"/>
        <end position="387"/>
    </location>
</feature>
<dbReference type="Proteomes" id="UP000482960">
    <property type="component" value="Unassembled WGS sequence"/>
</dbReference>
<feature type="compositionally biased region" description="Low complexity" evidence="1">
    <location>
        <begin position="1"/>
        <end position="12"/>
    </location>
</feature>
<reference evidence="3 4" key="1">
    <citation type="submission" date="2020-03" db="EMBL/GenBank/DDBJ databases">
        <title>Whole genome shotgun sequence of Phytohabitans rumicis NBRC 108638.</title>
        <authorList>
            <person name="Komaki H."/>
            <person name="Tamura T."/>
        </authorList>
    </citation>
    <scope>NUCLEOTIDE SEQUENCE [LARGE SCALE GENOMIC DNA]</scope>
    <source>
        <strain evidence="3 4">NBRC 108638</strain>
    </source>
</reference>
<dbReference type="EMBL" id="BLPG01000001">
    <property type="protein sequence ID" value="GFJ88046.1"/>
    <property type="molecule type" value="Genomic_DNA"/>
</dbReference>
<feature type="region of interest" description="Disordered" evidence="1">
    <location>
        <begin position="1"/>
        <end position="81"/>
    </location>
</feature>
<evidence type="ECO:0000313" key="4">
    <source>
        <dbReference type="Proteomes" id="UP000482960"/>
    </source>
</evidence>
<dbReference type="AlphaFoldDB" id="A0A6V8L1R0"/>
<feature type="transmembrane region" description="Helical" evidence="2">
    <location>
        <begin position="190"/>
        <end position="210"/>
    </location>
</feature>
<keyword evidence="2" id="KW-0472">Membrane</keyword>
<keyword evidence="2" id="KW-1133">Transmembrane helix</keyword>
<organism evidence="3 4">
    <name type="scientific">Phytohabitans rumicis</name>
    <dbReference type="NCBI Taxonomy" id="1076125"/>
    <lineage>
        <taxon>Bacteria</taxon>
        <taxon>Bacillati</taxon>
        <taxon>Actinomycetota</taxon>
        <taxon>Actinomycetes</taxon>
        <taxon>Micromonosporales</taxon>
        <taxon>Micromonosporaceae</taxon>
    </lineage>
</organism>
<protein>
    <submittedName>
        <fullName evidence="3">Uncharacterized protein</fullName>
    </submittedName>
</protein>
<reference evidence="3 4" key="2">
    <citation type="submission" date="2020-03" db="EMBL/GenBank/DDBJ databases">
        <authorList>
            <person name="Ichikawa N."/>
            <person name="Kimura A."/>
            <person name="Kitahashi Y."/>
            <person name="Uohara A."/>
        </authorList>
    </citation>
    <scope>NUCLEOTIDE SEQUENCE [LARGE SCALE GENOMIC DNA]</scope>
    <source>
        <strain evidence="3 4">NBRC 108638</strain>
    </source>
</reference>
<gene>
    <name evidence="3" type="ORF">Prum_016880</name>
</gene>
<feature type="compositionally biased region" description="Low complexity" evidence="1">
    <location>
        <begin position="98"/>
        <end position="107"/>
    </location>
</feature>
<evidence type="ECO:0000256" key="1">
    <source>
        <dbReference type="SAM" id="MobiDB-lite"/>
    </source>
</evidence>
<keyword evidence="4" id="KW-1185">Reference proteome</keyword>
<accession>A0A6V8L1R0</accession>
<feature type="region of interest" description="Disordered" evidence="1">
    <location>
        <begin position="142"/>
        <end position="183"/>
    </location>
</feature>
<evidence type="ECO:0000313" key="3">
    <source>
        <dbReference type="EMBL" id="GFJ88046.1"/>
    </source>
</evidence>
<sequence length="387" mass="39104">MAGPARASAAAPVAPPAPPGRGTVPLPGQGRIPGRVPPGSPAAPPTGPPPPGGPAGPMPSGPMQPGAAMGRSATVPPGDMVAPGVAIPPGVATPPGVAMPPGALAGPPGSPAVPPGSPAAMPGGRDGDGVAVARASVAPPDATIRGTRPAVPGGVGVDVLDGVPDEQSDLDGRSGPTARAEDREQRRWRLVALVVATLVVLGALPLYFGIRTATRDPVLNSLNALNVPSWAAVDVQDAVSGSRWCLVDCRFRERTAQSQQGPAETAKVYEAALAEAGWQRWKAAKLCPEAPVEGSYTCWTRDELTLDLWVRQPACDPAGQRPTVGPTPEATPAPSQCEGSVVSVKVRNAIADDRVKSGPSTDPSLTGEDPDPIFTDDPLLEPTPSPS</sequence>
<comment type="caution">
    <text evidence="3">The sequence shown here is derived from an EMBL/GenBank/DDBJ whole genome shotgun (WGS) entry which is preliminary data.</text>
</comment>